<feature type="transmembrane region" description="Helical" evidence="9">
    <location>
        <begin position="154"/>
        <end position="183"/>
    </location>
</feature>
<reference evidence="10" key="1">
    <citation type="submission" date="2013-04" db="EMBL/GenBank/DDBJ databases">
        <title>Genome sequence of Chlamydia psittaci 10_881_SC42.</title>
        <authorList>
            <person name="Huot-Creasy H."/>
            <person name="McCracken C.L."/>
            <person name="Humphries M."/>
            <person name="Sachse K."/>
            <person name="Laroucau K."/>
            <person name="Bavoil P."/>
            <person name="Myers G.S."/>
        </authorList>
    </citation>
    <scope>NUCLEOTIDE SEQUENCE [LARGE SCALE GENOMIC DNA]</scope>
    <source>
        <strain evidence="10">10_881_SC42</strain>
    </source>
</reference>
<evidence type="ECO:0000256" key="8">
    <source>
        <dbReference type="ARBA" id="ARBA00023136"/>
    </source>
</evidence>
<evidence type="ECO:0000256" key="1">
    <source>
        <dbReference type="ARBA" id="ARBA00001946"/>
    </source>
</evidence>
<protein>
    <submittedName>
        <fullName evidence="10">UbiA prenyltransferase family protein</fullName>
    </submittedName>
</protein>
<comment type="cofactor">
    <cofactor evidence="1">
        <name>Mg(2+)</name>
        <dbReference type="ChEBI" id="CHEBI:18420"/>
    </cofactor>
</comment>
<dbReference type="InterPro" id="IPR039653">
    <property type="entry name" value="Prenyltransferase"/>
</dbReference>
<proteinExistence type="inferred from homology"/>
<keyword evidence="4" id="KW-1003">Cell membrane</keyword>
<comment type="subcellular location">
    <subcellularLocation>
        <location evidence="2">Membrane</location>
        <topology evidence="2">Multi-pass membrane protein</topology>
    </subcellularLocation>
</comment>
<feature type="transmembrane region" description="Helical" evidence="9">
    <location>
        <begin position="102"/>
        <end position="121"/>
    </location>
</feature>
<dbReference type="PANTHER" id="PTHR11048:SF28">
    <property type="entry name" value="4-HYDROXYBENZOATE POLYPRENYLTRANSFERASE, MITOCHONDRIAL"/>
    <property type="match status" value="1"/>
</dbReference>
<dbReference type="InterPro" id="IPR006371">
    <property type="entry name" value="Polyprenyltransferase_UbiA-li"/>
</dbReference>
<dbReference type="Pfam" id="PF01040">
    <property type="entry name" value="UbiA"/>
    <property type="match status" value="1"/>
</dbReference>
<dbReference type="CDD" id="cd13959">
    <property type="entry name" value="PT_UbiA_COQ2"/>
    <property type="match status" value="1"/>
</dbReference>
<organism evidence="10 11">
    <name type="scientific">Chlamydia avium</name>
    <dbReference type="NCBI Taxonomy" id="1457141"/>
    <lineage>
        <taxon>Bacteria</taxon>
        <taxon>Pseudomonadati</taxon>
        <taxon>Chlamydiota</taxon>
        <taxon>Chlamydiia</taxon>
        <taxon>Chlamydiales</taxon>
        <taxon>Chlamydiaceae</taxon>
        <taxon>Chlamydia/Chlamydophila group</taxon>
        <taxon>Chlamydia</taxon>
    </lineage>
</organism>
<dbReference type="Gene3D" id="1.10.357.140">
    <property type="entry name" value="UbiA prenyltransferase"/>
    <property type="match status" value="1"/>
</dbReference>
<evidence type="ECO:0000256" key="6">
    <source>
        <dbReference type="ARBA" id="ARBA00022692"/>
    </source>
</evidence>
<evidence type="ECO:0000256" key="3">
    <source>
        <dbReference type="ARBA" id="ARBA00005985"/>
    </source>
</evidence>
<keyword evidence="8 9" id="KW-0472">Membrane</keyword>
<keyword evidence="7 9" id="KW-1133">Transmembrane helix</keyword>
<feature type="transmembrane region" description="Helical" evidence="9">
    <location>
        <begin position="269"/>
        <end position="286"/>
    </location>
</feature>
<gene>
    <name evidence="10" type="ORF">CP10881SC42_0727</name>
</gene>
<evidence type="ECO:0000256" key="4">
    <source>
        <dbReference type="ARBA" id="ARBA00022475"/>
    </source>
</evidence>
<evidence type="ECO:0000313" key="11">
    <source>
        <dbReference type="Proteomes" id="UP000014821"/>
    </source>
</evidence>
<evidence type="ECO:0000256" key="9">
    <source>
        <dbReference type="SAM" id="Phobius"/>
    </source>
</evidence>
<dbReference type="InterPro" id="IPR000537">
    <property type="entry name" value="UbiA_prenyltransferase"/>
</dbReference>
<comment type="caution">
    <text evidence="10">The sequence shown here is derived from an EMBL/GenBank/DDBJ whole genome shotgun (WGS) entry which is preliminary data.</text>
</comment>
<feature type="transmembrane region" description="Helical" evidence="9">
    <location>
        <begin position="204"/>
        <end position="223"/>
    </location>
</feature>
<dbReference type="Proteomes" id="UP000014821">
    <property type="component" value="Unassembled WGS sequence"/>
</dbReference>
<comment type="similarity">
    <text evidence="3">Belongs to the UbiA prenyltransferase family.</text>
</comment>
<dbReference type="Gene3D" id="1.20.120.1780">
    <property type="entry name" value="UbiA prenyltransferase"/>
    <property type="match status" value="1"/>
</dbReference>
<evidence type="ECO:0000313" key="10">
    <source>
        <dbReference type="EMBL" id="EPP38025.1"/>
    </source>
</evidence>
<feature type="transmembrane region" description="Helical" evidence="9">
    <location>
        <begin position="128"/>
        <end position="148"/>
    </location>
</feature>
<evidence type="ECO:0000256" key="7">
    <source>
        <dbReference type="ARBA" id="ARBA00022989"/>
    </source>
</evidence>
<keyword evidence="11" id="KW-1185">Reference proteome</keyword>
<evidence type="ECO:0000256" key="2">
    <source>
        <dbReference type="ARBA" id="ARBA00004141"/>
    </source>
</evidence>
<keyword evidence="6 9" id="KW-0812">Transmembrane</keyword>
<accession>A0ABN0MRF7</accession>
<feature type="transmembrane region" description="Helical" evidence="9">
    <location>
        <begin position="79"/>
        <end position="96"/>
    </location>
</feature>
<evidence type="ECO:0000256" key="5">
    <source>
        <dbReference type="ARBA" id="ARBA00022679"/>
    </source>
</evidence>
<sequence length="288" mass="32529">MKYSLFSIIFLSATTVFALSFSEILLSLSFKKAFVIISLGFIAFIFARTFGIVINQIIDREIDKRNPRTSSRVLPMHQLSLRFCISLVLISSVVFLTLSFFFNTLCGIFSILACCLMALYPRTKCFTFLCHGVLGFIYYLAILINFLALSPGYFSWNIIIPASLWGMSVAMIITGNDIIYAIQDINFDKQFGLYSIPACFGKKSAIYIASACLIISLFSYLSLVFVLSFQPWVGISAILPTFVIMRTIKQYQVLMTSHITSERCFFKGNIYIALSFLFSMITLLISKL</sequence>
<dbReference type="EMBL" id="ATND01000002">
    <property type="protein sequence ID" value="EPP38025.1"/>
    <property type="molecule type" value="Genomic_DNA"/>
</dbReference>
<dbReference type="InterPro" id="IPR044878">
    <property type="entry name" value="UbiA_sf"/>
</dbReference>
<feature type="transmembrane region" description="Helical" evidence="9">
    <location>
        <begin position="229"/>
        <end position="248"/>
    </location>
</feature>
<dbReference type="PANTHER" id="PTHR11048">
    <property type="entry name" value="PRENYLTRANSFERASES"/>
    <property type="match status" value="1"/>
</dbReference>
<keyword evidence="5" id="KW-0808">Transferase</keyword>
<feature type="transmembrane region" description="Helical" evidence="9">
    <location>
        <begin position="34"/>
        <end position="58"/>
    </location>
</feature>
<name>A0ABN0MRF7_9CHLA</name>
<dbReference type="NCBIfam" id="TIGR01475">
    <property type="entry name" value="ubiA_other"/>
    <property type="match status" value="1"/>
</dbReference>